<dbReference type="SUPFAM" id="SSF81296">
    <property type="entry name" value="E set domains"/>
    <property type="match status" value="1"/>
</dbReference>
<feature type="domain" description="Transglutaminase N-terminal" evidence="2">
    <location>
        <begin position="6"/>
        <end position="60"/>
    </location>
</feature>
<evidence type="ECO:0000313" key="3">
    <source>
        <dbReference type="Ensembl" id="ENSPREP00000002594.1"/>
    </source>
</evidence>
<dbReference type="InterPro" id="IPR050779">
    <property type="entry name" value="Transglutaminase"/>
</dbReference>
<dbReference type="AlphaFoldDB" id="A0A3P9MZ46"/>
<dbReference type="GO" id="GO:0007399">
    <property type="term" value="P:nervous system development"/>
    <property type="evidence" value="ECO:0007669"/>
    <property type="project" value="UniProtKB-ARBA"/>
</dbReference>
<proteinExistence type="inferred from homology"/>
<dbReference type="Ensembl" id="ENSPRET00000002642.1">
    <property type="protein sequence ID" value="ENSPREP00000002594.1"/>
    <property type="gene ID" value="ENSPREG00000001898.1"/>
</dbReference>
<dbReference type="OMA" id="MAYAFQP"/>
<reference evidence="3" key="3">
    <citation type="submission" date="2025-09" db="UniProtKB">
        <authorList>
            <consortium name="Ensembl"/>
        </authorList>
    </citation>
    <scope>IDENTIFICATION</scope>
    <source>
        <strain evidence="3">Guanapo</strain>
    </source>
</reference>
<dbReference type="PANTHER" id="PTHR11590">
    <property type="entry name" value="PROTEIN-GLUTAMINE GAMMA-GLUTAMYLTRANSFERASE"/>
    <property type="match status" value="1"/>
</dbReference>
<dbReference type="InterPro" id="IPR001102">
    <property type="entry name" value="Transglutaminase_N"/>
</dbReference>
<name>A0A3P9MZ46_POERE</name>
<keyword evidence="4" id="KW-1185">Reference proteome</keyword>
<dbReference type="Pfam" id="PF00868">
    <property type="entry name" value="Transglut_N"/>
    <property type="match status" value="1"/>
</dbReference>
<sequence>MAGKRKVDLHCHANNVAHNTHEISTSQLIVRRGQPFSVTLELDYAFSTSESVKLTVETGATFLTWA</sequence>
<dbReference type="InterPro" id="IPR013783">
    <property type="entry name" value="Ig-like_fold"/>
</dbReference>
<evidence type="ECO:0000256" key="1">
    <source>
        <dbReference type="ARBA" id="ARBA00005968"/>
    </source>
</evidence>
<dbReference type="Proteomes" id="UP000242638">
    <property type="component" value="Unassembled WGS sequence"/>
</dbReference>
<dbReference type="Gene3D" id="2.60.40.10">
    <property type="entry name" value="Immunoglobulins"/>
    <property type="match status" value="1"/>
</dbReference>
<accession>A0A3P9MZ46</accession>
<dbReference type="GO" id="GO:0003810">
    <property type="term" value="F:protein-glutamine gamma-glutamyltransferase activity"/>
    <property type="evidence" value="ECO:0007669"/>
    <property type="project" value="TreeGrafter"/>
</dbReference>
<reference evidence="4" key="1">
    <citation type="submission" date="2013-11" db="EMBL/GenBank/DDBJ databases">
        <title>The genomic landscape of the Guanapo guppy.</title>
        <authorList>
            <person name="Kuenstner A."/>
            <person name="Dreyer C."/>
        </authorList>
    </citation>
    <scope>NUCLEOTIDE SEQUENCE</scope>
    <source>
        <strain evidence="4">Guanapo</strain>
    </source>
</reference>
<protein>
    <recommendedName>
        <fullName evidence="2">Transglutaminase N-terminal domain-containing protein</fullName>
    </recommendedName>
</protein>
<evidence type="ECO:0000259" key="2">
    <source>
        <dbReference type="Pfam" id="PF00868"/>
    </source>
</evidence>
<dbReference type="PANTHER" id="PTHR11590:SF81">
    <property type="entry name" value="PROTEIN-GLUTAMINE GAMMA-GLUTAMYLTRANSFERASE K-LIKE ISOFORM X4"/>
    <property type="match status" value="1"/>
</dbReference>
<evidence type="ECO:0000313" key="4">
    <source>
        <dbReference type="Proteomes" id="UP000242638"/>
    </source>
</evidence>
<dbReference type="GeneTree" id="ENSGT00940000177988"/>
<dbReference type="InterPro" id="IPR014756">
    <property type="entry name" value="Ig_E-set"/>
</dbReference>
<organism evidence="3 4">
    <name type="scientific">Poecilia reticulata</name>
    <name type="common">Guppy</name>
    <name type="synonym">Acanthophacelus reticulatus</name>
    <dbReference type="NCBI Taxonomy" id="8081"/>
    <lineage>
        <taxon>Eukaryota</taxon>
        <taxon>Metazoa</taxon>
        <taxon>Chordata</taxon>
        <taxon>Craniata</taxon>
        <taxon>Vertebrata</taxon>
        <taxon>Euteleostomi</taxon>
        <taxon>Actinopterygii</taxon>
        <taxon>Neopterygii</taxon>
        <taxon>Teleostei</taxon>
        <taxon>Neoteleostei</taxon>
        <taxon>Acanthomorphata</taxon>
        <taxon>Ovalentaria</taxon>
        <taxon>Atherinomorphae</taxon>
        <taxon>Cyprinodontiformes</taxon>
        <taxon>Poeciliidae</taxon>
        <taxon>Poeciliinae</taxon>
        <taxon>Poecilia</taxon>
    </lineage>
</organism>
<comment type="similarity">
    <text evidence="1">Belongs to the transglutaminase superfamily. Transglutaminase family.</text>
</comment>
<reference evidence="3" key="2">
    <citation type="submission" date="2025-08" db="UniProtKB">
        <authorList>
            <consortium name="Ensembl"/>
        </authorList>
    </citation>
    <scope>IDENTIFICATION</scope>
    <source>
        <strain evidence="3">Guanapo</strain>
    </source>
</reference>